<feature type="domain" description="Lipid/polyisoprenoid-binding YceI-like" evidence="2">
    <location>
        <begin position="23"/>
        <end position="186"/>
    </location>
</feature>
<evidence type="ECO:0000259" key="2">
    <source>
        <dbReference type="SMART" id="SM00867"/>
    </source>
</evidence>
<dbReference type="RefSeq" id="WP_263569247.1">
    <property type="nucleotide sequence ID" value="NZ_JAJIRN010000001.1"/>
</dbReference>
<dbReference type="SUPFAM" id="SSF101874">
    <property type="entry name" value="YceI-like"/>
    <property type="match status" value="1"/>
</dbReference>
<dbReference type="Gene3D" id="2.40.128.110">
    <property type="entry name" value="Lipid/polyisoprenoid-binding, YceI-like"/>
    <property type="match status" value="1"/>
</dbReference>
<protein>
    <submittedName>
        <fullName evidence="3">YceI family protein</fullName>
    </submittedName>
</protein>
<accession>A0ABT2Y8I6</accession>
<organism evidence="3 4">
    <name type="scientific">Roseateles oligotrophus</name>
    <dbReference type="NCBI Taxonomy" id="1769250"/>
    <lineage>
        <taxon>Bacteria</taxon>
        <taxon>Pseudomonadati</taxon>
        <taxon>Pseudomonadota</taxon>
        <taxon>Betaproteobacteria</taxon>
        <taxon>Burkholderiales</taxon>
        <taxon>Sphaerotilaceae</taxon>
        <taxon>Roseateles</taxon>
    </lineage>
</organism>
<dbReference type="SMART" id="SM00867">
    <property type="entry name" value="YceI"/>
    <property type="match status" value="1"/>
</dbReference>
<dbReference type="Pfam" id="PF04264">
    <property type="entry name" value="YceI"/>
    <property type="match status" value="1"/>
</dbReference>
<dbReference type="PANTHER" id="PTHR34406">
    <property type="entry name" value="PROTEIN YCEI"/>
    <property type="match status" value="1"/>
</dbReference>
<keyword evidence="1" id="KW-0732">Signal</keyword>
<keyword evidence="4" id="KW-1185">Reference proteome</keyword>
<proteinExistence type="predicted"/>
<dbReference type="EMBL" id="JAJIRN010000001">
    <property type="protein sequence ID" value="MCV2366607.1"/>
    <property type="molecule type" value="Genomic_DNA"/>
</dbReference>
<evidence type="ECO:0000256" key="1">
    <source>
        <dbReference type="SAM" id="SignalP"/>
    </source>
</evidence>
<evidence type="ECO:0000313" key="3">
    <source>
        <dbReference type="EMBL" id="MCV2366607.1"/>
    </source>
</evidence>
<feature type="signal peptide" evidence="1">
    <location>
        <begin position="1"/>
        <end position="19"/>
    </location>
</feature>
<dbReference type="InterPro" id="IPR036761">
    <property type="entry name" value="TTHA0802/YceI-like_sf"/>
</dbReference>
<gene>
    <name evidence="3" type="ORF">LNV07_00635</name>
</gene>
<reference evidence="3 4" key="1">
    <citation type="submission" date="2021-11" db="EMBL/GenBank/DDBJ databases">
        <authorList>
            <person name="Liang Q."/>
            <person name="Mou H."/>
            <person name="Liu Z."/>
        </authorList>
    </citation>
    <scope>NUCLEOTIDE SEQUENCE [LARGE SCALE GENOMIC DNA]</scope>
    <source>
        <strain evidence="3 4">CHU3</strain>
    </source>
</reference>
<dbReference type="InterPro" id="IPR007372">
    <property type="entry name" value="Lipid/polyisoprenoid-bd_YceI"/>
</dbReference>
<sequence>MKKLSLLALALAFSGAALGANGTYVVDPLHSFARFEYNHWGYTSVGGRFDRTAGKVTIDTEKKLGSVDVVIDAKSVSAGSAEFNEHLQGEDYFDTKKYPSISFKSDKFNFEGDKLISVDGNLTIKGISKPVTLVLSSFMCKMHPLFRKDYCGANASAKIKRSEFNAGKYAPFVADEVMLNISLEAAKE</sequence>
<evidence type="ECO:0000313" key="4">
    <source>
        <dbReference type="Proteomes" id="UP001209701"/>
    </source>
</evidence>
<comment type="caution">
    <text evidence="3">The sequence shown here is derived from an EMBL/GenBank/DDBJ whole genome shotgun (WGS) entry which is preliminary data.</text>
</comment>
<name>A0ABT2Y8I6_9BURK</name>
<dbReference type="Proteomes" id="UP001209701">
    <property type="component" value="Unassembled WGS sequence"/>
</dbReference>
<dbReference type="PANTHER" id="PTHR34406:SF2">
    <property type="entry name" value="PERIPLASMIC PROTEIN"/>
    <property type="match status" value="1"/>
</dbReference>
<feature type="chain" id="PRO_5045446737" evidence="1">
    <location>
        <begin position="20"/>
        <end position="188"/>
    </location>
</feature>